<dbReference type="CDD" id="cd11041">
    <property type="entry name" value="CYP503A1-like"/>
    <property type="match status" value="1"/>
</dbReference>
<dbReference type="STRING" id="5627.A0A1C7MAS2"/>
<keyword evidence="9" id="KW-1185">Reference proteome</keyword>
<gene>
    <name evidence="8" type="primary">CYP503A1_0</name>
    <name evidence="8" type="ORF">A0H81_06648</name>
</gene>
<evidence type="ECO:0000256" key="1">
    <source>
        <dbReference type="ARBA" id="ARBA00001971"/>
    </source>
</evidence>
<keyword evidence="5 6" id="KW-0408">Iron</keyword>
<name>A0A1C7MAS2_GRIFR</name>
<sequence length="482" mass="53868">MSDSSLFIYVLAVLPVILLLSSLLKPSNRKLSHIPTIGPSAPLLSYYGVYKFLFHGPDMIREGYTKYKGGAFKIAELNGWHVIVSGPSLSDELRKAGDDQLSFEEAVNTSLQIQYTLGPSIHHNAYHIPIVRSQLTRSITGLFPEVRDEIIASFADAIPLTGDEWTAVPALDTVMQVVCRTSNRMFVGLPKCRDPDYRALNVRFTIDVVMGAAIINLFPDVLKPIAGRLFTNVNPSVARGMRHLEGMILERYRAMEEFGDDWTDKPNDMLQWLMDVAQGEERTVRALVLRILTVNFAAIHTSSTSFVQALYYLAANPEFAGPLREEVEAVISAEGWSKAAMGKMRKVDSFLKESQRIMGLGAVSMTRKAMRDMVFGDGTFVPAGTTVSVAATVHHDEAVYEAPDVFDPWRFANMRDEWARARSTRCPGRFFAANELKAMLAHVVMTYDVKMEEEGVLPPHSHFGTAFVPNRTAKVLFRKRQE</sequence>
<dbReference type="InterPro" id="IPR001128">
    <property type="entry name" value="Cyt_P450"/>
</dbReference>
<evidence type="ECO:0000256" key="4">
    <source>
        <dbReference type="ARBA" id="ARBA00023002"/>
    </source>
</evidence>
<dbReference type="Proteomes" id="UP000092993">
    <property type="component" value="Unassembled WGS sequence"/>
</dbReference>
<keyword evidence="7" id="KW-1133">Transmembrane helix</keyword>
<proteinExistence type="inferred from homology"/>
<dbReference type="OMA" id="FAFARIM"/>
<evidence type="ECO:0000256" key="7">
    <source>
        <dbReference type="SAM" id="Phobius"/>
    </source>
</evidence>
<evidence type="ECO:0000313" key="9">
    <source>
        <dbReference type="Proteomes" id="UP000092993"/>
    </source>
</evidence>
<keyword evidence="4" id="KW-0560">Oxidoreductase</keyword>
<evidence type="ECO:0000256" key="6">
    <source>
        <dbReference type="PIRSR" id="PIRSR602401-1"/>
    </source>
</evidence>
<feature type="binding site" description="axial binding residue" evidence="6">
    <location>
        <position position="426"/>
    </location>
    <ligand>
        <name>heme</name>
        <dbReference type="ChEBI" id="CHEBI:30413"/>
    </ligand>
    <ligandPart>
        <name>Fe</name>
        <dbReference type="ChEBI" id="CHEBI:18248"/>
    </ligandPart>
</feature>
<evidence type="ECO:0000256" key="3">
    <source>
        <dbReference type="ARBA" id="ARBA00022723"/>
    </source>
</evidence>
<keyword evidence="7" id="KW-0472">Membrane</keyword>
<dbReference type="GO" id="GO:0005506">
    <property type="term" value="F:iron ion binding"/>
    <property type="evidence" value="ECO:0007669"/>
    <property type="project" value="InterPro"/>
</dbReference>
<comment type="cofactor">
    <cofactor evidence="1 6">
        <name>heme</name>
        <dbReference type="ChEBI" id="CHEBI:30413"/>
    </cofactor>
</comment>
<evidence type="ECO:0000256" key="5">
    <source>
        <dbReference type="ARBA" id="ARBA00023004"/>
    </source>
</evidence>
<dbReference type="SUPFAM" id="SSF48264">
    <property type="entry name" value="Cytochrome P450"/>
    <property type="match status" value="1"/>
</dbReference>
<dbReference type="InterPro" id="IPR002401">
    <property type="entry name" value="Cyt_P450_E_grp-I"/>
</dbReference>
<protein>
    <submittedName>
        <fullName evidence="8">Ent-kaurene oxidase</fullName>
    </submittedName>
</protein>
<keyword evidence="3 6" id="KW-0479">Metal-binding</keyword>
<comment type="caution">
    <text evidence="8">The sequence shown here is derived from an EMBL/GenBank/DDBJ whole genome shotgun (WGS) entry which is preliminary data.</text>
</comment>
<dbReference type="GO" id="GO:0016705">
    <property type="term" value="F:oxidoreductase activity, acting on paired donors, with incorporation or reduction of molecular oxygen"/>
    <property type="evidence" value="ECO:0007669"/>
    <property type="project" value="InterPro"/>
</dbReference>
<keyword evidence="6" id="KW-0349">Heme</keyword>
<feature type="transmembrane region" description="Helical" evidence="7">
    <location>
        <begin position="6"/>
        <end position="24"/>
    </location>
</feature>
<organism evidence="8 9">
    <name type="scientific">Grifola frondosa</name>
    <name type="common">Maitake</name>
    <name type="synonym">Polyporus frondosus</name>
    <dbReference type="NCBI Taxonomy" id="5627"/>
    <lineage>
        <taxon>Eukaryota</taxon>
        <taxon>Fungi</taxon>
        <taxon>Dikarya</taxon>
        <taxon>Basidiomycota</taxon>
        <taxon>Agaricomycotina</taxon>
        <taxon>Agaricomycetes</taxon>
        <taxon>Polyporales</taxon>
        <taxon>Grifolaceae</taxon>
        <taxon>Grifola</taxon>
    </lineage>
</organism>
<dbReference type="Gene3D" id="1.10.630.10">
    <property type="entry name" value="Cytochrome P450"/>
    <property type="match status" value="1"/>
</dbReference>
<dbReference type="EMBL" id="LUGG01000007">
    <property type="protein sequence ID" value="OBZ73466.1"/>
    <property type="molecule type" value="Genomic_DNA"/>
</dbReference>
<accession>A0A1C7MAS2</accession>
<dbReference type="Pfam" id="PF00067">
    <property type="entry name" value="p450"/>
    <property type="match status" value="1"/>
</dbReference>
<dbReference type="GO" id="GO:0004497">
    <property type="term" value="F:monooxygenase activity"/>
    <property type="evidence" value="ECO:0007669"/>
    <property type="project" value="InterPro"/>
</dbReference>
<reference evidence="8 9" key="1">
    <citation type="submission" date="2016-03" db="EMBL/GenBank/DDBJ databases">
        <title>Whole genome sequencing of Grifola frondosa 9006-11.</title>
        <authorList>
            <person name="Min B."/>
            <person name="Park H."/>
            <person name="Kim J.-G."/>
            <person name="Cho H."/>
            <person name="Oh Y.-L."/>
            <person name="Kong W.-S."/>
            <person name="Choi I.-G."/>
        </authorList>
    </citation>
    <scope>NUCLEOTIDE SEQUENCE [LARGE SCALE GENOMIC DNA]</scope>
    <source>
        <strain evidence="8 9">9006-11</strain>
    </source>
</reference>
<keyword evidence="7" id="KW-0812">Transmembrane</keyword>
<evidence type="ECO:0000256" key="2">
    <source>
        <dbReference type="ARBA" id="ARBA00010617"/>
    </source>
</evidence>
<dbReference type="AlphaFoldDB" id="A0A1C7MAS2"/>
<dbReference type="GO" id="GO:0020037">
    <property type="term" value="F:heme binding"/>
    <property type="evidence" value="ECO:0007669"/>
    <property type="project" value="InterPro"/>
</dbReference>
<comment type="similarity">
    <text evidence="2">Belongs to the cytochrome P450 family.</text>
</comment>
<evidence type="ECO:0000313" key="8">
    <source>
        <dbReference type="EMBL" id="OBZ73466.1"/>
    </source>
</evidence>
<dbReference type="PANTHER" id="PTHR46206">
    <property type="entry name" value="CYTOCHROME P450"/>
    <property type="match status" value="1"/>
</dbReference>
<dbReference type="OrthoDB" id="1844152at2759"/>
<dbReference type="InterPro" id="IPR036396">
    <property type="entry name" value="Cyt_P450_sf"/>
</dbReference>
<dbReference type="PRINTS" id="PR00463">
    <property type="entry name" value="EP450I"/>
</dbReference>